<feature type="region of interest" description="Disordered" evidence="1">
    <location>
        <begin position="396"/>
        <end position="417"/>
    </location>
</feature>
<dbReference type="InterPro" id="IPR016163">
    <property type="entry name" value="Ald_DH_C"/>
</dbReference>
<dbReference type="InterPro" id="IPR015590">
    <property type="entry name" value="Aldehyde_DH_dom"/>
</dbReference>
<evidence type="ECO:0000313" key="4">
    <source>
        <dbReference type="Proteomes" id="UP000501690"/>
    </source>
</evidence>
<dbReference type="FunFam" id="3.40.309.10:FF:000002">
    <property type="entry name" value="Methylmalonate-semialdehyde dehydrogenase (Acylating)"/>
    <property type="match status" value="1"/>
</dbReference>
<sequence>MFQLKKYKPPSHLAIVMEEKLVQRAKLLRVNAGTDPCADIGPVISKEAKERISGLVQMSVENGARFVLDGRDIVVQIYRYESGNFVGPTILCYVTTSIECYREEIFGPVLLCVQADNIDEAIAVINKNRYGNGASIFTTSSIAARRFQTEVEAGLLKKYKPPSHLAIVMEEKLVQRAKLLRVNAGTDPCADIGPVISKEAKERISGLVQMSVENGARFVLDGRDIVVQIYRYESGNFVGPTILCYVTTSIECYREEIFGPVLLCVQADNIDEAIAVINKNRYGNGASIFTTSSIAARRFQTEVEAGLVGINVPVPLPFSSNGSKASLAGKAGIQFYTQIKTVAHRWNDYPGIGVFPTTSPSMRDFPRQLSQAMPMESESDSPTYEVQVTITDADIPNTTMSSASTSTEKDHTSKRDMSLALSSALQRDLPSQGVSVATPQASDRTYVSETSQWNEISPETSQRSEIVPPTCERSHVSVSQMNGNLFTSNRTDSVAALKPEGIYLSTFGSTDPMFPTSEKLYTPSTSQRSDIPTTERMYIPAASHRNESNSQLDDALAPSSESLYISTNNSERMYNQNPIISMDEFPSQALPSSQRI</sequence>
<feature type="compositionally biased region" description="Basic and acidic residues" evidence="1">
    <location>
        <begin position="407"/>
        <end position="417"/>
    </location>
</feature>
<dbReference type="PANTHER" id="PTHR43866:SF1">
    <property type="entry name" value="METHYLMALONATE-SEMIALDEHYDE DEHYDROGENASE (COA ACYLATING)"/>
    <property type="match status" value="1"/>
</dbReference>
<name>A0A4D6NSW0_VIGUN</name>
<evidence type="ECO:0000256" key="1">
    <source>
        <dbReference type="SAM" id="MobiDB-lite"/>
    </source>
</evidence>
<keyword evidence="4" id="KW-1185">Reference proteome</keyword>
<feature type="region of interest" description="Disordered" evidence="1">
    <location>
        <begin position="430"/>
        <end position="469"/>
    </location>
</feature>
<feature type="domain" description="Aldehyde dehydrogenase" evidence="2">
    <location>
        <begin position="170"/>
        <end position="342"/>
    </location>
</feature>
<organism evidence="3 4">
    <name type="scientific">Vigna unguiculata</name>
    <name type="common">Cowpea</name>
    <dbReference type="NCBI Taxonomy" id="3917"/>
    <lineage>
        <taxon>Eukaryota</taxon>
        <taxon>Viridiplantae</taxon>
        <taxon>Streptophyta</taxon>
        <taxon>Embryophyta</taxon>
        <taxon>Tracheophyta</taxon>
        <taxon>Spermatophyta</taxon>
        <taxon>Magnoliopsida</taxon>
        <taxon>eudicotyledons</taxon>
        <taxon>Gunneridae</taxon>
        <taxon>Pentapetalae</taxon>
        <taxon>rosids</taxon>
        <taxon>fabids</taxon>
        <taxon>Fabales</taxon>
        <taxon>Fabaceae</taxon>
        <taxon>Papilionoideae</taxon>
        <taxon>50 kb inversion clade</taxon>
        <taxon>NPAAA clade</taxon>
        <taxon>indigoferoid/millettioid clade</taxon>
        <taxon>Phaseoleae</taxon>
        <taxon>Vigna</taxon>
    </lineage>
</organism>
<dbReference type="EMBL" id="CP039355">
    <property type="protein sequence ID" value="QCE15599.1"/>
    <property type="molecule type" value="Genomic_DNA"/>
</dbReference>
<dbReference type="Proteomes" id="UP000501690">
    <property type="component" value="Linkage Group LG11"/>
</dbReference>
<feature type="compositionally biased region" description="Polar residues" evidence="1">
    <location>
        <begin position="432"/>
        <end position="464"/>
    </location>
</feature>
<dbReference type="GO" id="GO:0004491">
    <property type="term" value="F:methylmalonate-semialdehyde dehydrogenase (acylating, NAD) activity"/>
    <property type="evidence" value="ECO:0007669"/>
    <property type="project" value="InterPro"/>
</dbReference>
<dbReference type="SUPFAM" id="SSF53720">
    <property type="entry name" value="ALDH-like"/>
    <property type="match status" value="2"/>
</dbReference>
<feature type="domain" description="Aldehyde dehydrogenase" evidence="2">
    <location>
        <begin position="18"/>
        <end position="156"/>
    </location>
</feature>
<gene>
    <name evidence="3" type="ORF">DEO72_LG11g2610</name>
</gene>
<reference evidence="3 4" key="1">
    <citation type="submission" date="2019-04" db="EMBL/GenBank/DDBJ databases">
        <title>An improved genome assembly and genetic linkage map for asparagus bean, Vigna unguiculata ssp. sesquipedialis.</title>
        <authorList>
            <person name="Xia Q."/>
            <person name="Zhang R."/>
            <person name="Dong Y."/>
        </authorList>
    </citation>
    <scope>NUCLEOTIDE SEQUENCE [LARGE SCALE GENOMIC DNA]</scope>
    <source>
        <tissue evidence="3">Leaf</tissue>
    </source>
</reference>
<dbReference type="PANTHER" id="PTHR43866">
    <property type="entry name" value="MALONATE-SEMIALDEHYDE DEHYDROGENASE"/>
    <property type="match status" value="1"/>
</dbReference>
<dbReference type="Gene3D" id="3.40.605.10">
    <property type="entry name" value="Aldehyde Dehydrogenase, Chain A, domain 1"/>
    <property type="match status" value="1"/>
</dbReference>
<dbReference type="Gene3D" id="3.40.309.10">
    <property type="entry name" value="Aldehyde Dehydrogenase, Chain A, domain 2"/>
    <property type="match status" value="2"/>
</dbReference>
<proteinExistence type="predicted"/>
<evidence type="ECO:0000313" key="3">
    <source>
        <dbReference type="EMBL" id="QCE15599.1"/>
    </source>
</evidence>
<accession>A0A4D6NSW0</accession>
<dbReference type="GO" id="GO:0006574">
    <property type="term" value="P:L-valine catabolic process"/>
    <property type="evidence" value="ECO:0007669"/>
    <property type="project" value="TreeGrafter"/>
</dbReference>
<protein>
    <submittedName>
        <fullName evidence="3">Methylmalonate-semialdehyde dehydrogenase</fullName>
    </submittedName>
</protein>
<dbReference type="InterPro" id="IPR010061">
    <property type="entry name" value="MeMal-semiAld_DH"/>
</dbReference>
<evidence type="ECO:0000259" key="2">
    <source>
        <dbReference type="Pfam" id="PF00171"/>
    </source>
</evidence>
<dbReference type="InterPro" id="IPR016162">
    <property type="entry name" value="Ald_DH_N"/>
</dbReference>
<dbReference type="GO" id="GO:0006210">
    <property type="term" value="P:thymine catabolic process"/>
    <property type="evidence" value="ECO:0007669"/>
    <property type="project" value="TreeGrafter"/>
</dbReference>
<dbReference type="Pfam" id="PF00171">
    <property type="entry name" value="Aldedh"/>
    <property type="match status" value="2"/>
</dbReference>
<dbReference type="InterPro" id="IPR016161">
    <property type="entry name" value="Ald_DH/histidinol_DH"/>
</dbReference>
<dbReference type="AlphaFoldDB" id="A0A4D6NSW0"/>
<feature type="compositionally biased region" description="Polar residues" evidence="1">
    <location>
        <begin position="396"/>
        <end position="406"/>
    </location>
</feature>
<dbReference type="GO" id="GO:0005739">
    <property type="term" value="C:mitochondrion"/>
    <property type="evidence" value="ECO:0007669"/>
    <property type="project" value="TreeGrafter"/>
</dbReference>